<dbReference type="AlphaFoldDB" id="A0A7I8W5P6"/>
<protein>
    <submittedName>
        <fullName evidence="2">DgyrCDS12173</fullName>
    </submittedName>
</protein>
<evidence type="ECO:0000313" key="3">
    <source>
        <dbReference type="Proteomes" id="UP000549394"/>
    </source>
</evidence>
<keyword evidence="3" id="KW-1185">Reference proteome</keyword>
<reference evidence="2 3" key="1">
    <citation type="submission" date="2020-08" db="EMBL/GenBank/DDBJ databases">
        <authorList>
            <person name="Hejnol A."/>
        </authorList>
    </citation>
    <scope>NUCLEOTIDE SEQUENCE [LARGE SCALE GENOMIC DNA]</scope>
</reference>
<comment type="caution">
    <text evidence="2">The sequence shown here is derived from an EMBL/GenBank/DDBJ whole genome shotgun (WGS) entry which is preliminary data.</text>
</comment>
<name>A0A7I8W5P6_9ANNE</name>
<dbReference type="PANTHER" id="PTHR46361:SF3">
    <property type="entry name" value="ELECTRON CARRIER_ PROTEIN DISULFIDE OXIDOREDUCTASE"/>
    <property type="match status" value="1"/>
</dbReference>
<evidence type="ECO:0000259" key="1">
    <source>
        <dbReference type="Pfam" id="PF04784"/>
    </source>
</evidence>
<feature type="domain" description="DUF547" evidence="1">
    <location>
        <begin position="88"/>
        <end position="215"/>
    </location>
</feature>
<accession>A0A7I8W5P6</accession>
<dbReference type="PANTHER" id="PTHR46361">
    <property type="entry name" value="ELECTRON CARRIER/ PROTEIN DISULFIDE OXIDOREDUCTASE"/>
    <property type="match status" value="1"/>
</dbReference>
<gene>
    <name evidence="2" type="ORF">DGYR_LOCUS11497</name>
</gene>
<dbReference type="Proteomes" id="UP000549394">
    <property type="component" value="Unassembled WGS sequence"/>
</dbReference>
<evidence type="ECO:0000313" key="2">
    <source>
        <dbReference type="EMBL" id="CAD5123866.1"/>
    </source>
</evidence>
<dbReference type="Pfam" id="PF04784">
    <property type="entry name" value="DUF547"/>
    <property type="match status" value="1"/>
</dbReference>
<dbReference type="OrthoDB" id="418495at2759"/>
<dbReference type="InterPro" id="IPR006869">
    <property type="entry name" value="DUF547"/>
</dbReference>
<sequence>MQRKYVKQISQIQILNQLSSQEESTDDFEFNEIPANVFAQDLQKLMLRLRGENISKNGRFVQYAKLHESELYKDYKKKAMALNFINLSGLSENQKKAFFINIYNALTIHGLTECDKLPSSPLDLNQFWKVTSYCIGRETYSLDDIEHGILRCNRPHPVAVERPFGESDSRLKYVCKEFDPRIHFALNCGAFSCPPINVYNENNLEDALTLATKSFCELEVKVIGKDLVLSQLFQWYRSDFGSTEVEAIRWILAYLSEESASPIKDLLFCLERIGGISIRYQPYNWNLNNLDVTDMD</sequence>
<organism evidence="2 3">
    <name type="scientific">Dimorphilus gyrociliatus</name>
    <dbReference type="NCBI Taxonomy" id="2664684"/>
    <lineage>
        <taxon>Eukaryota</taxon>
        <taxon>Metazoa</taxon>
        <taxon>Spiralia</taxon>
        <taxon>Lophotrochozoa</taxon>
        <taxon>Annelida</taxon>
        <taxon>Polychaeta</taxon>
        <taxon>Polychaeta incertae sedis</taxon>
        <taxon>Dinophilidae</taxon>
        <taxon>Dimorphilus</taxon>
    </lineage>
</organism>
<proteinExistence type="predicted"/>
<dbReference type="EMBL" id="CAJFCJ010000019">
    <property type="protein sequence ID" value="CAD5123866.1"/>
    <property type="molecule type" value="Genomic_DNA"/>
</dbReference>